<dbReference type="AlphaFoldDB" id="A0A7Z2ZPH0"/>
<dbReference type="KEGG" id="cheb:HH215_24295"/>
<evidence type="ECO:0000313" key="1">
    <source>
        <dbReference type="EMBL" id="QJD85987.1"/>
    </source>
</evidence>
<keyword evidence="2" id="KW-1185">Reference proteome</keyword>
<evidence type="ECO:0000313" key="2">
    <source>
        <dbReference type="Proteomes" id="UP000502248"/>
    </source>
</evidence>
<reference evidence="1 2" key="1">
    <citation type="submission" date="2020-04" db="EMBL/GenBank/DDBJ databases">
        <title>Genome sequencing of novel species.</title>
        <authorList>
            <person name="Heo J."/>
            <person name="Kim S.-J."/>
            <person name="Kim J.-S."/>
            <person name="Hong S.-B."/>
            <person name="Kwon S.-W."/>
        </authorList>
    </citation>
    <scope>NUCLEOTIDE SEQUENCE [LARGE SCALE GENOMIC DNA]</scope>
    <source>
        <strain evidence="1 2">MFER-1</strain>
    </source>
</reference>
<dbReference type="EMBL" id="CP051680">
    <property type="protein sequence ID" value="QJD85987.1"/>
    <property type="molecule type" value="Genomic_DNA"/>
</dbReference>
<dbReference type="RefSeq" id="WP_169282239.1">
    <property type="nucleotide sequence ID" value="NZ_CP051680.1"/>
</dbReference>
<sequence>MIVRFASVHSQAGAASPFVRSNLSNDGELRLVLSTFPAQLFLITYCVSMDSDEYQEAFKMKTTVNYGQIIRGLAHNRP</sequence>
<proteinExistence type="predicted"/>
<name>A0A7Z2ZPH0_9BACL</name>
<organism evidence="1 2">
    <name type="scientific">Cohnella herbarum</name>
    <dbReference type="NCBI Taxonomy" id="2728023"/>
    <lineage>
        <taxon>Bacteria</taxon>
        <taxon>Bacillati</taxon>
        <taxon>Bacillota</taxon>
        <taxon>Bacilli</taxon>
        <taxon>Bacillales</taxon>
        <taxon>Paenibacillaceae</taxon>
        <taxon>Cohnella</taxon>
    </lineage>
</organism>
<protein>
    <submittedName>
        <fullName evidence="1">Uncharacterized protein</fullName>
    </submittedName>
</protein>
<accession>A0A7Z2ZPH0</accession>
<dbReference type="Proteomes" id="UP000502248">
    <property type="component" value="Chromosome"/>
</dbReference>
<gene>
    <name evidence="1" type="ORF">HH215_24295</name>
</gene>